<dbReference type="SUPFAM" id="SSF52172">
    <property type="entry name" value="CheY-like"/>
    <property type="match status" value="1"/>
</dbReference>
<dbReference type="CDD" id="cd00383">
    <property type="entry name" value="trans_reg_C"/>
    <property type="match status" value="1"/>
</dbReference>
<protein>
    <recommendedName>
        <fullName evidence="9">DNA-binding response regulator</fullName>
    </recommendedName>
</protein>
<keyword evidence="3" id="KW-0805">Transcription regulation</keyword>
<evidence type="ECO:0000256" key="1">
    <source>
        <dbReference type="ARBA" id="ARBA00022553"/>
    </source>
</evidence>
<evidence type="ECO:0000256" key="3">
    <source>
        <dbReference type="ARBA" id="ARBA00023015"/>
    </source>
</evidence>
<dbReference type="InterPro" id="IPR001789">
    <property type="entry name" value="Sig_transdc_resp-reg_receiver"/>
</dbReference>
<feature type="domain" description="Response regulatory" evidence="6">
    <location>
        <begin position="1"/>
        <end position="66"/>
    </location>
</feature>
<evidence type="ECO:0008006" key="9">
    <source>
        <dbReference type="Google" id="ProtNLM"/>
    </source>
</evidence>
<evidence type="ECO:0000313" key="8">
    <source>
        <dbReference type="EMBL" id="SVD49520.1"/>
    </source>
</evidence>
<evidence type="ECO:0000256" key="4">
    <source>
        <dbReference type="ARBA" id="ARBA00023125"/>
    </source>
</evidence>
<gene>
    <name evidence="8" type="ORF">METZ01_LOCUS402374</name>
</gene>
<proteinExistence type="predicted"/>
<accession>A0A382VT29</accession>
<evidence type="ECO:0000256" key="2">
    <source>
        <dbReference type="ARBA" id="ARBA00023012"/>
    </source>
</evidence>
<dbReference type="PROSITE" id="PS51755">
    <property type="entry name" value="OMPR_PHOB"/>
    <property type="match status" value="1"/>
</dbReference>
<dbReference type="InterPro" id="IPR011006">
    <property type="entry name" value="CheY-like_superfamily"/>
</dbReference>
<dbReference type="GO" id="GO:0006355">
    <property type="term" value="P:regulation of DNA-templated transcription"/>
    <property type="evidence" value="ECO:0007669"/>
    <property type="project" value="InterPro"/>
</dbReference>
<dbReference type="Pfam" id="PF00486">
    <property type="entry name" value="Trans_reg_C"/>
    <property type="match status" value="1"/>
</dbReference>
<keyword evidence="1" id="KW-0597">Phosphoprotein</keyword>
<dbReference type="InterPro" id="IPR039420">
    <property type="entry name" value="WalR-like"/>
</dbReference>
<keyword evidence="5" id="KW-0804">Transcription</keyword>
<dbReference type="InterPro" id="IPR001867">
    <property type="entry name" value="OmpR/PhoB-type_DNA-bd"/>
</dbReference>
<name>A0A382VT29_9ZZZZ</name>
<feature type="domain" description="OmpR/PhoB-type" evidence="7">
    <location>
        <begin position="76"/>
        <end position="172"/>
    </location>
</feature>
<dbReference type="PANTHER" id="PTHR48111">
    <property type="entry name" value="REGULATOR OF RPOS"/>
    <property type="match status" value="1"/>
</dbReference>
<dbReference type="PANTHER" id="PTHR48111:SF21">
    <property type="entry name" value="DNA-BINDING DUAL MASTER TRANSCRIPTIONAL REGULATOR RPAA"/>
    <property type="match status" value="1"/>
</dbReference>
<sequence>MLPGQNGLDICRAIRSDSRSSNIPIIMVTAKTEETDRIVGLELGADDYVTKPFSPKELISRVGAVLRRSNRINTVPSLLEIGPITVDIESYRVTLDGREVRLTAKEFLLLKYFAEHQGRVLSRDVLLSDVWGYKYTGGTRTVDVHVRHLREKLPVLSHALVTVKQFGYKLVIPENKSQ</sequence>
<dbReference type="SUPFAM" id="SSF46894">
    <property type="entry name" value="C-terminal effector domain of the bipartite response regulators"/>
    <property type="match status" value="1"/>
</dbReference>
<organism evidence="8">
    <name type="scientific">marine metagenome</name>
    <dbReference type="NCBI Taxonomy" id="408172"/>
    <lineage>
        <taxon>unclassified sequences</taxon>
        <taxon>metagenomes</taxon>
        <taxon>ecological metagenomes</taxon>
    </lineage>
</organism>
<evidence type="ECO:0000259" key="6">
    <source>
        <dbReference type="PROSITE" id="PS50110"/>
    </source>
</evidence>
<dbReference type="InterPro" id="IPR016032">
    <property type="entry name" value="Sig_transdc_resp-reg_C-effctor"/>
</dbReference>
<dbReference type="Gene3D" id="1.10.10.10">
    <property type="entry name" value="Winged helix-like DNA-binding domain superfamily/Winged helix DNA-binding domain"/>
    <property type="match status" value="1"/>
</dbReference>
<dbReference type="EMBL" id="UINC01154310">
    <property type="protein sequence ID" value="SVD49520.1"/>
    <property type="molecule type" value="Genomic_DNA"/>
</dbReference>
<dbReference type="Pfam" id="PF00072">
    <property type="entry name" value="Response_reg"/>
    <property type="match status" value="1"/>
</dbReference>
<dbReference type="Gene3D" id="3.40.50.2300">
    <property type="match status" value="1"/>
</dbReference>
<dbReference type="GO" id="GO:0032993">
    <property type="term" value="C:protein-DNA complex"/>
    <property type="evidence" value="ECO:0007669"/>
    <property type="project" value="TreeGrafter"/>
</dbReference>
<evidence type="ECO:0000259" key="7">
    <source>
        <dbReference type="PROSITE" id="PS51755"/>
    </source>
</evidence>
<dbReference type="PROSITE" id="PS50110">
    <property type="entry name" value="RESPONSE_REGULATORY"/>
    <property type="match status" value="1"/>
</dbReference>
<reference evidence="8" key="1">
    <citation type="submission" date="2018-05" db="EMBL/GenBank/DDBJ databases">
        <authorList>
            <person name="Lanie J.A."/>
            <person name="Ng W.-L."/>
            <person name="Kazmierczak K.M."/>
            <person name="Andrzejewski T.M."/>
            <person name="Davidsen T.M."/>
            <person name="Wayne K.J."/>
            <person name="Tettelin H."/>
            <person name="Glass J.I."/>
            <person name="Rusch D."/>
            <person name="Podicherti R."/>
            <person name="Tsui H.-C.T."/>
            <person name="Winkler M.E."/>
        </authorList>
    </citation>
    <scope>NUCLEOTIDE SEQUENCE</scope>
</reference>
<keyword evidence="4" id="KW-0238">DNA-binding</keyword>
<keyword evidence="2" id="KW-0902">Two-component regulatory system</keyword>
<dbReference type="InterPro" id="IPR036388">
    <property type="entry name" value="WH-like_DNA-bd_sf"/>
</dbReference>
<dbReference type="GO" id="GO:0005829">
    <property type="term" value="C:cytosol"/>
    <property type="evidence" value="ECO:0007669"/>
    <property type="project" value="TreeGrafter"/>
</dbReference>
<dbReference type="AlphaFoldDB" id="A0A382VT29"/>
<evidence type="ECO:0000256" key="5">
    <source>
        <dbReference type="ARBA" id="ARBA00023163"/>
    </source>
</evidence>
<dbReference type="GO" id="GO:0000976">
    <property type="term" value="F:transcription cis-regulatory region binding"/>
    <property type="evidence" value="ECO:0007669"/>
    <property type="project" value="TreeGrafter"/>
</dbReference>
<dbReference type="SMART" id="SM00862">
    <property type="entry name" value="Trans_reg_C"/>
    <property type="match status" value="1"/>
</dbReference>
<dbReference type="GO" id="GO:0000156">
    <property type="term" value="F:phosphorelay response regulator activity"/>
    <property type="evidence" value="ECO:0007669"/>
    <property type="project" value="TreeGrafter"/>
</dbReference>